<keyword evidence="3" id="KW-1185">Reference proteome</keyword>
<evidence type="ECO:0000313" key="2">
    <source>
        <dbReference type="EMBL" id="KAK0628958.1"/>
    </source>
</evidence>
<reference evidence="2" key="1">
    <citation type="submission" date="2023-06" db="EMBL/GenBank/DDBJ databases">
        <title>Genome-scale phylogeny and comparative genomics of the fungal order Sordariales.</title>
        <authorList>
            <consortium name="Lawrence Berkeley National Laboratory"/>
            <person name="Hensen N."/>
            <person name="Bonometti L."/>
            <person name="Westerberg I."/>
            <person name="Brannstrom I.O."/>
            <person name="Guillou S."/>
            <person name="Cros-Aarteil S."/>
            <person name="Calhoun S."/>
            <person name="Haridas S."/>
            <person name="Kuo A."/>
            <person name="Mondo S."/>
            <person name="Pangilinan J."/>
            <person name="Riley R."/>
            <person name="LaButti K."/>
            <person name="Andreopoulos B."/>
            <person name="Lipzen A."/>
            <person name="Chen C."/>
            <person name="Yanf M."/>
            <person name="Daum C."/>
            <person name="Ng V."/>
            <person name="Clum A."/>
            <person name="Steindorff A."/>
            <person name="Ohm R."/>
            <person name="Martin F."/>
            <person name="Silar P."/>
            <person name="Natvig D."/>
            <person name="Lalanne C."/>
            <person name="Gautier V."/>
            <person name="Ament-velasquez S.L."/>
            <person name="Kruys A."/>
            <person name="Hutchinson M.I."/>
            <person name="Powell A.J."/>
            <person name="Barry K."/>
            <person name="Miller A.N."/>
            <person name="Grigoriev I.V."/>
            <person name="Debuchy R."/>
            <person name="Gladieux P."/>
            <person name="Thoren M.H."/>
            <person name="Johannesson H."/>
        </authorList>
    </citation>
    <scope>NUCLEOTIDE SEQUENCE</scope>
    <source>
        <strain evidence="2">SMH3391-2</strain>
    </source>
</reference>
<gene>
    <name evidence="2" type="ORF">B0T17DRAFT_172347</name>
</gene>
<accession>A0AA40C9A2</accession>
<evidence type="ECO:0000313" key="3">
    <source>
        <dbReference type="Proteomes" id="UP001174934"/>
    </source>
</evidence>
<proteinExistence type="predicted"/>
<dbReference type="Proteomes" id="UP001174934">
    <property type="component" value="Unassembled WGS sequence"/>
</dbReference>
<feature type="region of interest" description="Disordered" evidence="1">
    <location>
        <begin position="85"/>
        <end position="148"/>
    </location>
</feature>
<dbReference type="EMBL" id="JAULSR010000002">
    <property type="protein sequence ID" value="KAK0628958.1"/>
    <property type="molecule type" value="Genomic_DNA"/>
</dbReference>
<dbReference type="AlphaFoldDB" id="A0AA40C9A2"/>
<evidence type="ECO:0000256" key="1">
    <source>
        <dbReference type="SAM" id="MobiDB-lite"/>
    </source>
</evidence>
<name>A0AA40C9A2_9PEZI</name>
<comment type="caution">
    <text evidence="2">The sequence shown here is derived from an EMBL/GenBank/DDBJ whole genome shotgun (WGS) entry which is preliminary data.</text>
</comment>
<sequence>MQRSVPTSKAALHYIRHPRSSAIVFPPIMVLIETGTRQCSTAYPVKGGQPSQHGSEGSTNVSALFGTRLLNAGLSSRRIVQWPQSIKGGTSPRRALFPNCPSFSSPRKLQAPPQAHRPSPEDQPLSGTGQRGVLGGAPSPSAGEVGLIHTDNPPTAQLCYVLAVCVCSPLWT</sequence>
<protein>
    <submittedName>
        <fullName evidence="2">Uncharacterized protein</fullName>
    </submittedName>
</protein>
<organism evidence="2 3">
    <name type="scientific">Bombardia bombarda</name>
    <dbReference type="NCBI Taxonomy" id="252184"/>
    <lineage>
        <taxon>Eukaryota</taxon>
        <taxon>Fungi</taxon>
        <taxon>Dikarya</taxon>
        <taxon>Ascomycota</taxon>
        <taxon>Pezizomycotina</taxon>
        <taxon>Sordariomycetes</taxon>
        <taxon>Sordariomycetidae</taxon>
        <taxon>Sordariales</taxon>
        <taxon>Lasiosphaeriaceae</taxon>
        <taxon>Bombardia</taxon>
    </lineage>
</organism>